<feature type="signal peptide" evidence="1">
    <location>
        <begin position="1"/>
        <end position="22"/>
    </location>
</feature>
<evidence type="ECO:0000313" key="3">
    <source>
        <dbReference type="Proteomes" id="UP000292262"/>
    </source>
</evidence>
<gene>
    <name evidence="2" type="ORF">EV197_2457</name>
</gene>
<proteinExistence type="predicted"/>
<sequence>MKKAIVLHSFFWLLVTSMTAQQSDFQGKIEYNFDYNLNKIKKYSSDLIFNQSKSIFYWNDTADQSSASKDDFGNISFDVEIKDSIGTINITDFSKDSIVTRTLWIKGKTYLINEKIAKINWKLLNEQKKIGNFLCSKANCSFRGRNYTVWYTNQIPLPIGPWKLQGLPGAILEARDETGEIYFAVKKVTIPYPITVNTATLEGEKISLKDFVAVRKELLNTIVKTFKSKLPRGVNATLDSSQENYLENSFEFEQ</sequence>
<dbReference type="EMBL" id="SGXE01000002">
    <property type="protein sequence ID" value="RZS93876.1"/>
    <property type="molecule type" value="Genomic_DNA"/>
</dbReference>
<dbReference type="AlphaFoldDB" id="A0A4Q7P1Y5"/>
<dbReference type="Pfam" id="PF09697">
    <property type="entry name" value="Porph_ging"/>
    <property type="match status" value="1"/>
</dbReference>
<dbReference type="InterPro" id="IPR005901">
    <property type="entry name" value="GLPGLI"/>
</dbReference>
<feature type="chain" id="PRO_5020184511" evidence="1">
    <location>
        <begin position="23"/>
        <end position="254"/>
    </location>
</feature>
<comment type="caution">
    <text evidence="2">The sequence shown here is derived from an EMBL/GenBank/DDBJ whole genome shotgun (WGS) entry which is preliminary data.</text>
</comment>
<dbReference type="Proteomes" id="UP000292262">
    <property type="component" value="Unassembled WGS sequence"/>
</dbReference>
<keyword evidence="3" id="KW-1185">Reference proteome</keyword>
<evidence type="ECO:0000256" key="1">
    <source>
        <dbReference type="SAM" id="SignalP"/>
    </source>
</evidence>
<dbReference type="OrthoDB" id="1440774at2"/>
<dbReference type="RefSeq" id="WP_130286981.1">
    <property type="nucleotide sequence ID" value="NZ_SGXE01000002.1"/>
</dbReference>
<evidence type="ECO:0000313" key="2">
    <source>
        <dbReference type="EMBL" id="RZS93876.1"/>
    </source>
</evidence>
<protein>
    <submittedName>
        <fullName evidence="2">GLPGLI family protein</fullName>
    </submittedName>
</protein>
<name>A0A4Q7P1Y5_9FLAO</name>
<accession>A0A4Q7P1Y5</accession>
<reference evidence="2 3" key="1">
    <citation type="submission" date="2019-02" db="EMBL/GenBank/DDBJ databases">
        <title>Genomic Encyclopedia of Type Strains, Phase IV (KMG-IV): sequencing the most valuable type-strain genomes for metagenomic binning, comparative biology and taxonomic classification.</title>
        <authorList>
            <person name="Goeker M."/>
        </authorList>
    </citation>
    <scope>NUCLEOTIDE SEQUENCE [LARGE SCALE GENOMIC DNA]</scope>
    <source>
        <strain evidence="2 3">DSM 17196</strain>
    </source>
</reference>
<dbReference type="NCBIfam" id="TIGR01200">
    <property type="entry name" value="GLPGLI"/>
    <property type="match status" value="1"/>
</dbReference>
<keyword evidence="1" id="KW-0732">Signal</keyword>
<organism evidence="2 3">
    <name type="scientific">Aquimarina brevivitae</name>
    <dbReference type="NCBI Taxonomy" id="323412"/>
    <lineage>
        <taxon>Bacteria</taxon>
        <taxon>Pseudomonadati</taxon>
        <taxon>Bacteroidota</taxon>
        <taxon>Flavobacteriia</taxon>
        <taxon>Flavobacteriales</taxon>
        <taxon>Flavobacteriaceae</taxon>
        <taxon>Aquimarina</taxon>
    </lineage>
</organism>